<evidence type="ECO:0000313" key="3">
    <source>
        <dbReference type="Proteomes" id="UP000666369"/>
    </source>
</evidence>
<sequence>MFEKRTLYAAEKMDTQENDAQAVLKARVSLIQAVTMAEQTVNGKAARAEYEQDRGGQHYDVEVVSGAKVYDVRVDAASGKVLSSVEDRVDQHDKDND</sequence>
<dbReference type="EMBL" id="JAADJT010000004">
    <property type="protein sequence ID" value="NGZ84795.1"/>
    <property type="molecule type" value="Genomic_DNA"/>
</dbReference>
<protein>
    <submittedName>
        <fullName evidence="2">PepSY domain-containing protein</fullName>
    </submittedName>
</protein>
<accession>A0ABX0FJX1</accession>
<organism evidence="2 3">
    <name type="scientific">Duganella aceris</name>
    <dbReference type="NCBI Taxonomy" id="2703883"/>
    <lineage>
        <taxon>Bacteria</taxon>
        <taxon>Pseudomonadati</taxon>
        <taxon>Pseudomonadota</taxon>
        <taxon>Betaproteobacteria</taxon>
        <taxon>Burkholderiales</taxon>
        <taxon>Oxalobacteraceae</taxon>
        <taxon>Telluria group</taxon>
        <taxon>Duganella</taxon>
    </lineage>
</organism>
<dbReference type="RefSeq" id="WP_166102368.1">
    <property type="nucleotide sequence ID" value="NZ_JAADJT010000004.1"/>
</dbReference>
<reference evidence="3" key="2">
    <citation type="submission" date="2023-07" db="EMBL/GenBank/DDBJ databases">
        <title>Duganella aceri sp. nov., isolated from tree sap.</title>
        <authorList>
            <person name="Kim I.S."/>
        </authorList>
    </citation>
    <scope>NUCLEOTIDE SEQUENCE [LARGE SCALE GENOMIC DNA]</scope>
    <source>
        <strain evidence="3">SAP-35</strain>
    </source>
</reference>
<dbReference type="Pfam" id="PF03413">
    <property type="entry name" value="PepSY"/>
    <property type="match status" value="1"/>
</dbReference>
<keyword evidence="3" id="KW-1185">Reference proteome</keyword>
<feature type="domain" description="PepSY" evidence="1">
    <location>
        <begin position="28"/>
        <end position="84"/>
    </location>
</feature>
<dbReference type="Proteomes" id="UP000666369">
    <property type="component" value="Unassembled WGS sequence"/>
</dbReference>
<evidence type="ECO:0000313" key="2">
    <source>
        <dbReference type="EMBL" id="NGZ84795.1"/>
    </source>
</evidence>
<dbReference type="InterPro" id="IPR025711">
    <property type="entry name" value="PepSY"/>
</dbReference>
<gene>
    <name evidence="2" type="ORF">GW587_11070</name>
</gene>
<evidence type="ECO:0000259" key="1">
    <source>
        <dbReference type="Pfam" id="PF03413"/>
    </source>
</evidence>
<name>A0ABX0FJX1_9BURK</name>
<dbReference type="Gene3D" id="3.10.450.40">
    <property type="match status" value="1"/>
</dbReference>
<comment type="caution">
    <text evidence="2">The sequence shown here is derived from an EMBL/GenBank/DDBJ whole genome shotgun (WGS) entry which is preliminary data.</text>
</comment>
<proteinExistence type="predicted"/>
<reference evidence="2 3" key="1">
    <citation type="submission" date="2020-01" db="EMBL/GenBank/DDBJ databases">
        <authorList>
            <person name="Lee S.D."/>
        </authorList>
    </citation>
    <scope>NUCLEOTIDE SEQUENCE [LARGE SCALE GENOMIC DNA]</scope>
    <source>
        <strain evidence="2 3">SAP-35</strain>
    </source>
</reference>